<dbReference type="PANTHER" id="PTHR21136:SF176">
    <property type="entry name" value="VESICLE-ASSOCIATED MEMBRANE PROTEIN 721"/>
    <property type="match status" value="1"/>
</dbReference>
<dbReference type="InParanoid" id="D7TYI6"/>
<proteinExistence type="predicted"/>
<dbReference type="eggNOG" id="KOG0859">
    <property type="taxonomic scope" value="Eukaryota"/>
</dbReference>
<evidence type="ECO:0000313" key="1">
    <source>
        <dbReference type="EMBL" id="CBI35561.3"/>
    </source>
</evidence>
<accession>D7TYI6</accession>
<evidence type="ECO:0000313" key="2">
    <source>
        <dbReference type="Proteomes" id="UP000009183"/>
    </source>
</evidence>
<sequence length="194" mass="21920">MFINSPPFSSFAFHILGCLQVKTRAKTNEQLSKISSNEEMKEVGSFYEICHSKLPSDSLSQLHSCRVVMMSKKTEHDVLVRFPYRMSSCENFRGEASGGVNGIMYSALKKKWEMVGQQSLTYSYVVRGTGILNEYTEFTVDRVEDDFNKRCGGEKVAVAVILDLNTGSDPKLKEHMQYCVDHPEGSTNLPKRRA</sequence>
<dbReference type="PaxDb" id="29760-VIT_03s0167g00130.t01"/>
<reference evidence="2" key="1">
    <citation type="journal article" date="2007" name="Nature">
        <title>The grapevine genome sequence suggests ancestral hexaploidization in major angiosperm phyla.</title>
        <authorList>
            <consortium name="The French-Italian Public Consortium for Grapevine Genome Characterization."/>
            <person name="Jaillon O."/>
            <person name="Aury J.-M."/>
            <person name="Noel B."/>
            <person name="Policriti A."/>
            <person name="Clepet C."/>
            <person name="Casagrande A."/>
            <person name="Choisne N."/>
            <person name="Aubourg S."/>
            <person name="Vitulo N."/>
            <person name="Jubin C."/>
            <person name="Vezzi A."/>
            <person name="Legeai F."/>
            <person name="Hugueney P."/>
            <person name="Dasilva C."/>
            <person name="Horner D."/>
            <person name="Mica E."/>
            <person name="Jublot D."/>
            <person name="Poulain J."/>
            <person name="Bruyere C."/>
            <person name="Billault A."/>
            <person name="Segurens B."/>
            <person name="Gouyvenoux M."/>
            <person name="Ugarte E."/>
            <person name="Cattonaro F."/>
            <person name="Anthouard V."/>
            <person name="Vico V."/>
            <person name="Del Fabbro C."/>
            <person name="Alaux M."/>
            <person name="Di Gaspero G."/>
            <person name="Dumas V."/>
            <person name="Felice N."/>
            <person name="Paillard S."/>
            <person name="Juman I."/>
            <person name="Moroldo M."/>
            <person name="Scalabrin S."/>
            <person name="Canaguier A."/>
            <person name="Le Clainche I."/>
            <person name="Malacrida G."/>
            <person name="Durand E."/>
            <person name="Pesole G."/>
            <person name="Laucou V."/>
            <person name="Chatelet P."/>
            <person name="Merdinoglu D."/>
            <person name="Delledonne M."/>
            <person name="Pezzotti M."/>
            <person name="Lecharny A."/>
            <person name="Scarpelli C."/>
            <person name="Artiguenave F."/>
            <person name="Pe M.E."/>
            <person name="Valle G."/>
            <person name="Morgante M."/>
            <person name="Caboche M."/>
            <person name="Adam-Blondon A.-F."/>
            <person name="Weissenbach J."/>
            <person name="Quetier F."/>
            <person name="Wincker P."/>
        </authorList>
    </citation>
    <scope>NUCLEOTIDE SEQUENCE [LARGE SCALE GENOMIC DNA]</scope>
    <source>
        <strain evidence="2">cv. Pinot noir / PN40024</strain>
    </source>
</reference>
<dbReference type="HOGENOM" id="CLU_1404749_0_0_1"/>
<protein>
    <submittedName>
        <fullName evidence="1">Uncharacterized protein</fullName>
    </submittedName>
</protein>
<dbReference type="STRING" id="29760.D7TYI6"/>
<organism evidence="1 2">
    <name type="scientific">Vitis vinifera</name>
    <name type="common">Grape</name>
    <dbReference type="NCBI Taxonomy" id="29760"/>
    <lineage>
        <taxon>Eukaryota</taxon>
        <taxon>Viridiplantae</taxon>
        <taxon>Streptophyta</taxon>
        <taxon>Embryophyta</taxon>
        <taxon>Tracheophyta</taxon>
        <taxon>Spermatophyta</taxon>
        <taxon>Magnoliopsida</taxon>
        <taxon>eudicotyledons</taxon>
        <taxon>Gunneridae</taxon>
        <taxon>Pentapetalae</taxon>
        <taxon>rosids</taxon>
        <taxon>Vitales</taxon>
        <taxon>Vitaceae</taxon>
        <taxon>Viteae</taxon>
        <taxon>Vitis</taxon>
    </lineage>
</organism>
<gene>
    <name evidence="1" type="ordered locus">VIT_03s0167g00130</name>
</gene>
<dbReference type="EMBL" id="FN596268">
    <property type="protein sequence ID" value="CBI35561.3"/>
    <property type="molecule type" value="Genomic_DNA"/>
</dbReference>
<keyword evidence="2" id="KW-1185">Reference proteome</keyword>
<dbReference type="InterPro" id="IPR051097">
    <property type="entry name" value="Synaptobrevin-like_transport"/>
</dbReference>
<dbReference type="PANTHER" id="PTHR21136">
    <property type="entry name" value="SNARE PROTEINS"/>
    <property type="match status" value="1"/>
</dbReference>
<name>D7TYI6_VITVI</name>
<dbReference type="Proteomes" id="UP000009183">
    <property type="component" value="Chromosome 3"/>
</dbReference>
<dbReference type="AlphaFoldDB" id="D7TYI6"/>